<evidence type="ECO:0000256" key="2">
    <source>
        <dbReference type="ARBA" id="ARBA00022670"/>
    </source>
</evidence>
<evidence type="ECO:0000256" key="3">
    <source>
        <dbReference type="ARBA" id="ARBA00022801"/>
    </source>
</evidence>
<dbReference type="GO" id="GO:0008234">
    <property type="term" value="F:cysteine-type peptidase activity"/>
    <property type="evidence" value="ECO:0007669"/>
    <property type="project" value="UniProtKB-KW"/>
</dbReference>
<keyword evidence="2" id="KW-0645">Protease</keyword>
<comment type="similarity">
    <text evidence="1">Belongs to the peptidase C40 family.</text>
</comment>
<comment type="caution">
    <text evidence="6">The sequence shown here is derived from an EMBL/GenBank/DDBJ whole genome shotgun (WGS) entry which is preliminary data.</text>
</comment>
<dbReference type="EMBL" id="MPSB01000021">
    <property type="protein sequence ID" value="ONF94952.1"/>
    <property type="molecule type" value="Genomic_DNA"/>
</dbReference>
<evidence type="ECO:0000259" key="5">
    <source>
        <dbReference type="PROSITE" id="PS51935"/>
    </source>
</evidence>
<evidence type="ECO:0000313" key="7">
    <source>
        <dbReference type="Proteomes" id="UP000188729"/>
    </source>
</evidence>
<evidence type="ECO:0000256" key="1">
    <source>
        <dbReference type="ARBA" id="ARBA00007074"/>
    </source>
</evidence>
<keyword evidence="7" id="KW-1185">Reference proteome</keyword>
<dbReference type="Proteomes" id="UP000188729">
    <property type="component" value="Unassembled WGS sequence"/>
</dbReference>
<dbReference type="GO" id="GO:0006508">
    <property type="term" value="P:proteolysis"/>
    <property type="evidence" value="ECO:0007669"/>
    <property type="project" value="UniProtKB-KW"/>
</dbReference>
<organism evidence="6 7">
    <name type="scientific">Sphingomonas jeddahensis</name>
    <dbReference type="NCBI Taxonomy" id="1915074"/>
    <lineage>
        <taxon>Bacteria</taxon>
        <taxon>Pseudomonadati</taxon>
        <taxon>Pseudomonadota</taxon>
        <taxon>Alphaproteobacteria</taxon>
        <taxon>Sphingomonadales</taxon>
        <taxon>Sphingomonadaceae</taxon>
        <taxon>Sphingomonas</taxon>
    </lineage>
</organism>
<dbReference type="STRING" id="1915074.SPHI_28910"/>
<dbReference type="InterPro" id="IPR000064">
    <property type="entry name" value="NLP_P60_dom"/>
</dbReference>
<dbReference type="Gene3D" id="3.90.1720.10">
    <property type="entry name" value="endopeptidase domain like (from Nostoc punctiforme)"/>
    <property type="match status" value="1"/>
</dbReference>
<evidence type="ECO:0000313" key="6">
    <source>
        <dbReference type="EMBL" id="ONF94952.1"/>
    </source>
</evidence>
<dbReference type="PROSITE" id="PS51935">
    <property type="entry name" value="NLPC_P60"/>
    <property type="match status" value="1"/>
</dbReference>
<evidence type="ECO:0000256" key="4">
    <source>
        <dbReference type="ARBA" id="ARBA00022807"/>
    </source>
</evidence>
<dbReference type="RefSeq" id="WP_076745647.1">
    <property type="nucleotide sequence ID" value="NZ_MPSB01000021.1"/>
</dbReference>
<gene>
    <name evidence="6" type="ORF">SPHI_28910</name>
</gene>
<dbReference type="OrthoDB" id="8481272at2"/>
<dbReference type="InterPro" id="IPR038765">
    <property type="entry name" value="Papain-like_cys_pep_sf"/>
</dbReference>
<keyword evidence="3" id="KW-0378">Hydrolase</keyword>
<dbReference type="AlphaFoldDB" id="A0A1V2EQK1"/>
<dbReference type="SUPFAM" id="SSF54001">
    <property type="entry name" value="Cysteine proteinases"/>
    <property type="match status" value="1"/>
</dbReference>
<keyword evidence="4" id="KW-0788">Thiol protease</keyword>
<name>A0A1V2EQK1_9SPHN</name>
<feature type="domain" description="NlpC/P60" evidence="5">
    <location>
        <begin position="1"/>
        <end position="131"/>
    </location>
</feature>
<accession>A0A1V2EQK1</accession>
<reference evidence="6 7" key="1">
    <citation type="submission" date="2016-11" db="EMBL/GenBank/DDBJ databases">
        <title>Genome sequence of Sphingomonas jeddahensis G39.</title>
        <authorList>
            <person name="Poehlein A."/>
            <person name="Wuebbeler J.H."/>
            <person name="Steinbuechel A."/>
            <person name="Daniel R."/>
        </authorList>
    </citation>
    <scope>NUCLEOTIDE SEQUENCE [LARGE SCALE GENOMIC DNA]</scope>
    <source>
        <strain evidence="6 7">G39</strain>
    </source>
</reference>
<protein>
    <recommendedName>
        <fullName evidence="5">NlpC/P60 domain-containing protein</fullName>
    </recommendedName>
</protein>
<proteinExistence type="inferred from homology"/>
<sequence>MTRGERVAAAAMGVVGAPFRLHGRDPASGLDCVGVVALALRAGGHEGPVPGGYALRCGSATAYRKCWGGLAAADGALPGDVLLCRVGPGQLHLGVRTALGLVHADAGLRRVVERPGALPWPLVAAWRLGDS</sequence>